<dbReference type="RefSeq" id="WP_045049656.1">
    <property type="nucleotide sequence ID" value="NZ_CP114058.1"/>
</dbReference>
<evidence type="ECO:0000259" key="1">
    <source>
        <dbReference type="Pfam" id="PF00534"/>
    </source>
</evidence>
<dbReference type="Pfam" id="PF13439">
    <property type="entry name" value="Glyco_transf_4"/>
    <property type="match status" value="1"/>
</dbReference>
<reference evidence="3" key="1">
    <citation type="submission" date="2022-12" db="EMBL/GenBank/DDBJ databases">
        <title>Complete genome sequence of an Australian strain of Rouxiella badensis DAR84756 and resolution of the R. badensis DSM100043 and R. chamberiensis DSM28324 genomes.</title>
        <authorList>
            <person name="Paul S."/>
            <person name="Anderson P.J."/>
            <person name="Maynard G."/>
            <person name="Dyall-Smith M."/>
            <person name="Kudinha T."/>
        </authorList>
    </citation>
    <scope>NUCLEOTIDE SEQUENCE</scope>
    <source>
        <strain evidence="3">DSM 28324</strain>
    </source>
</reference>
<protein>
    <submittedName>
        <fullName evidence="3">Glycosyltransferase</fullName>
    </submittedName>
</protein>
<evidence type="ECO:0000313" key="4">
    <source>
        <dbReference type="Proteomes" id="UP001164712"/>
    </source>
</evidence>
<dbReference type="Proteomes" id="UP001164712">
    <property type="component" value="Chromosome"/>
</dbReference>
<feature type="domain" description="Glycosyltransferase subfamily 4-like N-terminal" evidence="2">
    <location>
        <begin position="13"/>
        <end position="180"/>
    </location>
</feature>
<dbReference type="PANTHER" id="PTHR12526">
    <property type="entry name" value="GLYCOSYLTRANSFERASE"/>
    <property type="match status" value="1"/>
</dbReference>
<evidence type="ECO:0000259" key="2">
    <source>
        <dbReference type="Pfam" id="PF13439"/>
    </source>
</evidence>
<dbReference type="Pfam" id="PF00534">
    <property type="entry name" value="Glycos_transf_1"/>
    <property type="match status" value="1"/>
</dbReference>
<dbReference type="EMBL" id="CP114058">
    <property type="protein sequence ID" value="WAT00535.1"/>
    <property type="molecule type" value="Genomic_DNA"/>
</dbReference>
<dbReference type="InterPro" id="IPR028098">
    <property type="entry name" value="Glyco_trans_4-like_N"/>
</dbReference>
<dbReference type="CDD" id="cd03811">
    <property type="entry name" value="GT4_GT28_WabH-like"/>
    <property type="match status" value="1"/>
</dbReference>
<dbReference type="PANTHER" id="PTHR12526:SF638">
    <property type="entry name" value="SPORE COAT PROTEIN SA"/>
    <property type="match status" value="1"/>
</dbReference>
<dbReference type="Gene3D" id="3.40.50.2000">
    <property type="entry name" value="Glycogen Phosphorylase B"/>
    <property type="match status" value="2"/>
</dbReference>
<accession>A0ABY7HMY5</accession>
<proteinExistence type="predicted"/>
<name>A0ABY7HMY5_9GAMM</name>
<keyword evidence="4" id="KW-1185">Reference proteome</keyword>
<sequence>MRTLFIIDGLPGGGAEKVVLTLAEGLLRQGHQVSLFSLREVCEYTLPQGLDYVVIKDENRKPWRKLTELSRRAAQLDMALRDAGPFDLVLSNLHKTDRIVAKSRVLDFSKVWFCLHGMFSTSYLGHRTGFDRWLKQRKIRGVYQHRNIVAVSRAVGDDITRQFNLTPARLEIIYNPFDIDAIRKAADQPIDTPAAPYLIHVGRFHETKRHDRLIEAYARSGVTAPLVLLGQGKAEITEKLHALAARLGVADRVIFKGFQSNPYPFVRHAAVLILSSDSEGFGNVLVEALLLDTPVVSTRCPGGPAEILTGEWARGLSDLNAPALAATIKTIYDNPPAIDPDTLTHFSLQTICGRYAALAIK</sequence>
<dbReference type="InterPro" id="IPR001296">
    <property type="entry name" value="Glyco_trans_1"/>
</dbReference>
<evidence type="ECO:0000313" key="3">
    <source>
        <dbReference type="EMBL" id="WAT00535.1"/>
    </source>
</evidence>
<organism evidence="3 4">
    <name type="scientific">Rouxiella chamberiensis</name>
    <dbReference type="NCBI Taxonomy" id="1513468"/>
    <lineage>
        <taxon>Bacteria</taxon>
        <taxon>Pseudomonadati</taxon>
        <taxon>Pseudomonadota</taxon>
        <taxon>Gammaproteobacteria</taxon>
        <taxon>Enterobacterales</taxon>
        <taxon>Yersiniaceae</taxon>
        <taxon>Rouxiella</taxon>
    </lineage>
</organism>
<gene>
    <name evidence="3" type="ORF">O1V66_16825</name>
</gene>
<feature type="domain" description="Glycosyl transferase family 1" evidence="1">
    <location>
        <begin position="196"/>
        <end position="335"/>
    </location>
</feature>
<dbReference type="SUPFAM" id="SSF53756">
    <property type="entry name" value="UDP-Glycosyltransferase/glycogen phosphorylase"/>
    <property type="match status" value="1"/>
</dbReference>